<accession>A0AAW0A346</accession>
<protein>
    <recommendedName>
        <fullName evidence="3">F-box domain-containing protein</fullName>
    </recommendedName>
</protein>
<proteinExistence type="predicted"/>
<organism evidence="1 2">
    <name type="scientific">Favolaschia claudopus</name>
    <dbReference type="NCBI Taxonomy" id="2862362"/>
    <lineage>
        <taxon>Eukaryota</taxon>
        <taxon>Fungi</taxon>
        <taxon>Dikarya</taxon>
        <taxon>Basidiomycota</taxon>
        <taxon>Agaricomycotina</taxon>
        <taxon>Agaricomycetes</taxon>
        <taxon>Agaricomycetidae</taxon>
        <taxon>Agaricales</taxon>
        <taxon>Marasmiineae</taxon>
        <taxon>Mycenaceae</taxon>
        <taxon>Favolaschia</taxon>
    </lineage>
</organism>
<dbReference type="AlphaFoldDB" id="A0AAW0A346"/>
<keyword evidence="2" id="KW-1185">Reference proteome</keyword>
<sequence>MSGSPFDVPELLDQFIEYLGDSTSDLLSCAQVARAWTYGAQSRLFRAPHVSNRAFPTNGNTISHFCYALNTSPHLLNLVEELDLNLVRNAGADANSIKMISSLPFTRLGMLKTTLPSNEEDLNTADPLRLLVNLPSLRFLALDCSCPPALFVEFLKPCSPVVQHLELTFRDALKGLEQPDTVLLAWTRPLKSLKLFLCDFDDCVEPAVRLDFTLGFLDLSQLGAFGIDAGVSSPWNMIRKANLRILDMDTIADSAVIDLGEFPNLEYLRMVIYSYGRGLPTMLLPTLLTATQCKHLRTIVISLAVPFTLESAEYTELDGVLTSLSLPTLSIVEFEQRHNASDNDSHQIVEFNSELKTALPLLRARNMLRTASRSDVLMERRWQELVNTL</sequence>
<name>A0AAW0A346_9AGAR</name>
<dbReference type="Proteomes" id="UP001362999">
    <property type="component" value="Unassembled WGS sequence"/>
</dbReference>
<comment type="caution">
    <text evidence="1">The sequence shown here is derived from an EMBL/GenBank/DDBJ whole genome shotgun (WGS) entry which is preliminary data.</text>
</comment>
<gene>
    <name evidence="1" type="ORF">R3P38DRAFT_2797223</name>
</gene>
<dbReference type="EMBL" id="JAWWNJ010000088">
    <property type="protein sequence ID" value="KAK7000590.1"/>
    <property type="molecule type" value="Genomic_DNA"/>
</dbReference>
<evidence type="ECO:0008006" key="3">
    <source>
        <dbReference type="Google" id="ProtNLM"/>
    </source>
</evidence>
<evidence type="ECO:0000313" key="2">
    <source>
        <dbReference type="Proteomes" id="UP001362999"/>
    </source>
</evidence>
<reference evidence="1 2" key="1">
    <citation type="journal article" date="2024" name="J Genomics">
        <title>Draft genome sequencing and assembly of Favolaschia claudopus CIRM-BRFM 2984 isolated from oak limbs.</title>
        <authorList>
            <person name="Navarro D."/>
            <person name="Drula E."/>
            <person name="Chaduli D."/>
            <person name="Cazenave R."/>
            <person name="Ahrendt S."/>
            <person name="Wang J."/>
            <person name="Lipzen A."/>
            <person name="Daum C."/>
            <person name="Barry K."/>
            <person name="Grigoriev I.V."/>
            <person name="Favel A."/>
            <person name="Rosso M.N."/>
            <person name="Martin F."/>
        </authorList>
    </citation>
    <scope>NUCLEOTIDE SEQUENCE [LARGE SCALE GENOMIC DNA]</scope>
    <source>
        <strain evidence="1 2">CIRM-BRFM 2984</strain>
    </source>
</reference>
<evidence type="ECO:0000313" key="1">
    <source>
        <dbReference type="EMBL" id="KAK7000590.1"/>
    </source>
</evidence>